<proteinExistence type="predicted"/>
<sequence length="155" mass="18044">MEGELGYGDTDFDKITSLEEKRRNKWESERESNKRNKKEEPLKEEAESNGKTKKEGAKEKEKMDQTKLTTAAGEERIVDTVKKKIVAKNNRETDRDRNKDKGAKGNSKRNREDMLENGKDRKVTSDVKNIEKAEKVTITCGEMKRRKQRKRAKLK</sequence>
<keyword evidence="3" id="KW-1185">Reference proteome</keyword>
<feature type="compositionally biased region" description="Basic and acidic residues" evidence="1">
    <location>
        <begin position="11"/>
        <end position="65"/>
    </location>
</feature>
<feature type="compositionally biased region" description="Basic and acidic residues" evidence="1">
    <location>
        <begin position="73"/>
        <end position="82"/>
    </location>
</feature>
<reference evidence="2 3" key="1">
    <citation type="submission" date="2020-03" db="EMBL/GenBank/DDBJ databases">
        <title>Dissostichus mawsoni Genome sequencing and assembly.</title>
        <authorList>
            <person name="Park H."/>
        </authorList>
    </citation>
    <scope>NUCLEOTIDE SEQUENCE [LARGE SCALE GENOMIC DNA]</scope>
    <source>
        <strain evidence="2">DM0001</strain>
        <tissue evidence="2">Muscle</tissue>
    </source>
</reference>
<evidence type="ECO:0000313" key="3">
    <source>
        <dbReference type="Proteomes" id="UP000518266"/>
    </source>
</evidence>
<dbReference type="AlphaFoldDB" id="A0A7J5Z1P3"/>
<comment type="caution">
    <text evidence="2">The sequence shown here is derived from an EMBL/GenBank/DDBJ whole genome shotgun (WGS) entry which is preliminary data.</text>
</comment>
<feature type="region of interest" description="Disordered" evidence="1">
    <location>
        <begin position="1"/>
        <end position="128"/>
    </location>
</feature>
<organism evidence="2 3">
    <name type="scientific">Dissostichus mawsoni</name>
    <name type="common">Antarctic cod</name>
    <dbReference type="NCBI Taxonomy" id="36200"/>
    <lineage>
        <taxon>Eukaryota</taxon>
        <taxon>Metazoa</taxon>
        <taxon>Chordata</taxon>
        <taxon>Craniata</taxon>
        <taxon>Vertebrata</taxon>
        <taxon>Euteleostomi</taxon>
        <taxon>Actinopterygii</taxon>
        <taxon>Neopterygii</taxon>
        <taxon>Teleostei</taxon>
        <taxon>Neoteleostei</taxon>
        <taxon>Acanthomorphata</taxon>
        <taxon>Eupercaria</taxon>
        <taxon>Perciformes</taxon>
        <taxon>Notothenioidei</taxon>
        <taxon>Nototheniidae</taxon>
        <taxon>Dissostichus</taxon>
    </lineage>
</organism>
<name>A0A7J5Z1P3_DISMA</name>
<evidence type="ECO:0000256" key="1">
    <source>
        <dbReference type="SAM" id="MobiDB-lite"/>
    </source>
</evidence>
<dbReference type="Proteomes" id="UP000518266">
    <property type="component" value="Unassembled WGS sequence"/>
</dbReference>
<dbReference type="EMBL" id="JAAKFY010000007">
    <property type="protein sequence ID" value="KAF3854687.1"/>
    <property type="molecule type" value="Genomic_DNA"/>
</dbReference>
<evidence type="ECO:0000313" key="2">
    <source>
        <dbReference type="EMBL" id="KAF3854687.1"/>
    </source>
</evidence>
<accession>A0A7J5Z1P3</accession>
<feature type="compositionally biased region" description="Basic and acidic residues" evidence="1">
    <location>
        <begin position="89"/>
        <end position="128"/>
    </location>
</feature>
<gene>
    <name evidence="2" type="ORF">F7725_022742</name>
</gene>
<protein>
    <submittedName>
        <fullName evidence="2">Uncharacterized protein</fullName>
    </submittedName>
</protein>